<evidence type="ECO:0000313" key="1">
    <source>
        <dbReference type="EMBL" id="KAF6425603.1"/>
    </source>
</evidence>
<sequence length="53" mass="5817">MEPRAGCRLPVRVEQVVNGALLVTVSCGQRSFAGILLDCTKKSFWRSVSAEHL</sequence>
<accession>A0A7J8DR48</accession>
<evidence type="ECO:0000313" key="2">
    <source>
        <dbReference type="Proteomes" id="UP000550707"/>
    </source>
</evidence>
<comment type="caution">
    <text evidence="1">The sequence shown here is derived from an EMBL/GenBank/DDBJ whole genome shotgun (WGS) entry which is preliminary data.</text>
</comment>
<dbReference type="PROSITE" id="PS51257">
    <property type="entry name" value="PROKAR_LIPOPROTEIN"/>
    <property type="match status" value="1"/>
</dbReference>
<dbReference type="EMBL" id="JACASF010000017">
    <property type="protein sequence ID" value="KAF6425603.1"/>
    <property type="molecule type" value="Genomic_DNA"/>
</dbReference>
<reference evidence="1 2" key="1">
    <citation type="journal article" date="2020" name="Nature">
        <title>Six reference-quality genomes reveal evolution of bat adaptations.</title>
        <authorList>
            <person name="Jebb D."/>
            <person name="Huang Z."/>
            <person name="Pippel M."/>
            <person name="Hughes G.M."/>
            <person name="Lavrichenko K."/>
            <person name="Devanna P."/>
            <person name="Winkler S."/>
            <person name="Jermiin L.S."/>
            <person name="Skirmuntt E.C."/>
            <person name="Katzourakis A."/>
            <person name="Burkitt-Gray L."/>
            <person name="Ray D.A."/>
            <person name="Sullivan K.A.M."/>
            <person name="Roscito J.G."/>
            <person name="Kirilenko B.M."/>
            <person name="Davalos L.M."/>
            <person name="Corthals A.P."/>
            <person name="Power M.L."/>
            <person name="Jones G."/>
            <person name="Ransome R.D."/>
            <person name="Dechmann D.K.N."/>
            <person name="Locatelli A.G."/>
            <person name="Puechmaille S.J."/>
            <person name="Fedrigo O."/>
            <person name="Jarvis E.D."/>
            <person name="Hiller M."/>
            <person name="Vernes S.C."/>
            <person name="Myers E.W."/>
            <person name="Teeling E.C."/>
        </authorList>
    </citation>
    <scope>NUCLEOTIDE SEQUENCE [LARGE SCALE GENOMIC DNA]</scope>
    <source>
        <strain evidence="1">MMolMol1</strain>
        <tissue evidence="1">Muscle</tissue>
    </source>
</reference>
<dbReference type="AlphaFoldDB" id="A0A7J8DR48"/>
<proteinExistence type="predicted"/>
<gene>
    <name evidence="1" type="ORF">HJG59_015118</name>
</gene>
<keyword evidence="2" id="KW-1185">Reference proteome</keyword>
<protein>
    <submittedName>
        <fullName evidence="1">PWWP domain containing 2B</fullName>
    </submittedName>
</protein>
<dbReference type="Proteomes" id="UP000550707">
    <property type="component" value="Unassembled WGS sequence"/>
</dbReference>
<organism evidence="1 2">
    <name type="scientific">Molossus molossus</name>
    <name type="common">Pallas' mastiff bat</name>
    <name type="synonym">Vespertilio molossus</name>
    <dbReference type="NCBI Taxonomy" id="27622"/>
    <lineage>
        <taxon>Eukaryota</taxon>
        <taxon>Metazoa</taxon>
        <taxon>Chordata</taxon>
        <taxon>Craniata</taxon>
        <taxon>Vertebrata</taxon>
        <taxon>Euteleostomi</taxon>
        <taxon>Mammalia</taxon>
        <taxon>Eutheria</taxon>
        <taxon>Laurasiatheria</taxon>
        <taxon>Chiroptera</taxon>
        <taxon>Yangochiroptera</taxon>
        <taxon>Molossidae</taxon>
        <taxon>Molossus</taxon>
    </lineage>
</organism>
<name>A0A7J8DR48_MOLMO</name>